<comment type="similarity">
    <text evidence="4">Belongs to the L/F-transferase family.</text>
</comment>
<keyword evidence="3 4" id="KW-0012">Acyltransferase</keyword>
<evidence type="ECO:0000313" key="5">
    <source>
        <dbReference type="EMBL" id="MDX5931036.1"/>
    </source>
</evidence>
<gene>
    <name evidence="4 5" type="primary">aat</name>
    <name evidence="5" type="ORF">SIL87_09695</name>
</gene>
<comment type="caution">
    <text evidence="5">The sequence shown here is derived from an EMBL/GenBank/DDBJ whole genome shotgun (WGS) entry which is preliminary data.</text>
</comment>
<sequence length="225" mass="25323">MSARNLHLTPDMILRAYRLGMFPMAETRHSRHLHFLDPEHRGILPLDGFHLPRRLFRTLRTTPLEIVSNRDFPSLIAACAAERAVRPETWINPEIERLFVELHYRGHAHSIEVWSGPRLVGGLYGLAIGGAFFGESMVSFVRDASKLALAHLVARLRLSGFTLLDTQFLTTHLARFGAHEVSRAHYHALLAEAVAIPARWNAALDPATIMHDIEAMRSKSSEDSP</sequence>
<dbReference type="InterPro" id="IPR016181">
    <property type="entry name" value="Acyl_CoA_acyltransferase"/>
</dbReference>
<comment type="function">
    <text evidence="4">Functions in the N-end rule pathway of protein degradation where it conjugates Leu, Phe and, less efficiently, Met from aminoacyl-tRNAs to the N-termini of proteins containing an N-terminal arginine or lysine.</text>
</comment>
<dbReference type="GO" id="GO:0008914">
    <property type="term" value="F:leucyl-tRNA--protein transferase activity"/>
    <property type="evidence" value="ECO:0007669"/>
    <property type="project" value="UniProtKB-UniRule"/>
</dbReference>
<comment type="catalytic activity">
    <reaction evidence="4">
        <text>L-phenylalanyl-tRNA(Phe) + an N-terminal L-alpha-aminoacyl-[protein] = an N-terminal L-phenylalanyl-L-alpha-aminoacyl-[protein] + tRNA(Phe)</text>
        <dbReference type="Rhea" id="RHEA:43632"/>
        <dbReference type="Rhea" id="RHEA-COMP:9668"/>
        <dbReference type="Rhea" id="RHEA-COMP:9699"/>
        <dbReference type="Rhea" id="RHEA-COMP:10636"/>
        <dbReference type="Rhea" id="RHEA-COMP:10637"/>
        <dbReference type="ChEBI" id="CHEBI:78442"/>
        <dbReference type="ChEBI" id="CHEBI:78531"/>
        <dbReference type="ChEBI" id="CHEBI:78597"/>
        <dbReference type="ChEBI" id="CHEBI:83561"/>
        <dbReference type="EC" id="2.3.2.6"/>
    </reaction>
</comment>
<dbReference type="HAMAP" id="MF_00688">
    <property type="entry name" value="Leu_Phe_trans"/>
    <property type="match status" value="1"/>
</dbReference>
<comment type="subcellular location">
    <subcellularLocation>
        <location evidence="4">Cytoplasm</location>
    </subcellularLocation>
</comment>
<dbReference type="Gene3D" id="3.40.630.70">
    <property type="entry name" value="Leucyl/phenylalanyl-tRNA-protein transferase, C-terminal domain"/>
    <property type="match status" value="1"/>
</dbReference>
<dbReference type="PANTHER" id="PTHR30098:SF2">
    <property type="entry name" value="LEUCYL_PHENYLALANYL-TRNA--PROTEIN TRANSFERASE"/>
    <property type="match status" value="1"/>
</dbReference>
<dbReference type="InterPro" id="IPR004616">
    <property type="entry name" value="Leu/Phe-tRNA_Trfase"/>
</dbReference>
<dbReference type="SUPFAM" id="SSF55729">
    <property type="entry name" value="Acyl-CoA N-acyltransferases (Nat)"/>
    <property type="match status" value="1"/>
</dbReference>
<comment type="catalytic activity">
    <reaction evidence="4">
        <text>N-terminal L-lysyl-[protein] + L-leucyl-tRNA(Leu) = N-terminal L-leucyl-L-lysyl-[protein] + tRNA(Leu) + H(+)</text>
        <dbReference type="Rhea" id="RHEA:12340"/>
        <dbReference type="Rhea" id="RHEA-COMP:9613"/>
        <dbReference type="Rhea" id="RHEA-COMP:9622"/>
        <dbReference type="Rhea" id="RHEA-COMP:12670"/>
        <dbReference type="Rhea" id="RHEA-COMP:12671"/>
        <dbReference type="ChEBI" id="CHEBI:15378"/>
        <dbReference type="ChEBI" id="CHEBI:65249"/>
        <dbReference type="ChEBI" id="CHEBI:78442"/>
        <dbReference type="ChEBI" id="CHEBI:78494"/>
        <dbReference type="ChEBI" id="CHEBI:133043"/>
        <dbReference type="EC" id="2.3.2.6"/>
    </reaction>
</comment>
<protein>
    <recommendedName>
        <fullName evidence="4">Leucyl/phenylalanyl-tRNA--protein transferase</fullName>
        <ecNumber evidence="4">2.3.2.6</ecNumber>
    </recommendedName>
    <alternativeName>
        <fullName evidence="4">L/F-transferase</fullName>
    </alternativeName>
    <alternativeName>
        <fullName evidence="4">Leucyltransferase</fullName>
    </alternativeName>
    <alternativeName>
        <fullName evidence="4">Phenyalanyltransferase</fullName>
    </alternativeName>
</protein>
<dbReference type="Pfam" id="PF03588">
    <property type="entry name" value="Leu_Phe_trans"/>
    <property type="match status" value="1"/>
</dbReference>
<dbReference type="EC" id="2.3.2.6" evidence="4"/>
<proteinExistence type="inferred from homology"/>
<dbReference type="RefSeq" id="WP_319613956.1">
    <property type="nucleotide sequence ID" value="NZ_JAWXYB010000018.1"/>
</dbReference>
<dbReference type="GO" id="GO:0005737">
    <property type="term" value="C:cytoplasm"/>
    <property type="evidence" value="ECO:0007669"/>
    <property type="project" value="UniProtKB-SubCell"/>
</dbReference>
<dbReference type="AlphaFoldDB" id="A0AAW9DQW6"/>
<dbReference type="EMBL" id="JAWXYB010000018">
    <property type="protein sequence ID" value="MDX5931036.1"/>
    <property type="molecule type" value="Genomic_DNA"/>
</dbReference>
<evidence type="ECO:0000256" key="2">
    <source>
        <dbReference type="ARBA" id="ARBA00022679"/>
    </source>
</evidence>
<dbReference type="GO" id="GO:0030163">
    <property type="term" value="P:protein catabolic process"/>
    <property type="evidence" value="ECO:0007669"/>
    <property type="project" value="UniProtKB-UniRule"/>
</dbReference>
<keyword evidence="2 4" id="KW-0808">Transferase</keyword>
<accession>A0AAW9DQW6</accession>
<organism evidence="5 6">
    <name type="scientific">Acidiphilium acidophilum</name>
    <name type="common">Thiobacillus acidophilus</name>
    <dbReference type="NCBI Taxonomy" id="76588"/>
    <lineage>
        <taxon>Bacteria</taxon>
        <taxon>Pseudomonadati</taxon>
        <taxon>Pseudomonadota</taxon>
        <taxon>Alphaproteobacteria</taxon>
        <taxon>Acetobacterales</taxon>
        <taxon>Acidocellaceae</taxon>
        <taxon>Acidiphilium</taxon>
    </lineage>
</organism>
<dbReference type="NCBIfam" id="TIGR00667">
    <property type="entry name" value="aat"/>
    <property type="match status" value="1"/>
</dbReference>
<dbReference type="InterPro" id="IPR042203">
    <property type="entry name" value="Leu/Phe-tRNA_Trfase_C"/>
</dbReference>
<dbReference type="Proteomes" id="UP001279553">
    <property type="component" value="Unassembled WGS sequence"/>
</dbReference>
<evidence type="ECO:0000256" key="3">
    <source>
        <dbReference type="ARBA" id="ARBA00023315"/>
    </source>
</evidence>
<evidence type="ECO:0000313" key="6">
    <source>
        <dbReference type="Proteomes" id="UP001279553"/>
    </source>
</evidence>
<keyword evidence="1 4" id="KW-0963">Cytoplasm</keyword>
<comment type="catalytic activity">
    <reaction evidence="4">
        <text>N-terminal L-arginyl-[protein] + L-leucyl-tRNA(Leu) = N-terminal L-leucyl-L-arginyl-[protein] + tRNA(Leu) + H(+)</text>
        <dbReference type="Rhea" id="RHEA:50416"/>
        <dbReference type="Rhea" id="RHEA-COMP:9613"/>
        <dbReference type="Rhea" id="RHEA-COMP:9622"/>
        <dbReference type="Rhea" id="RHEA-COMP:12672"/>
        <dbReference type="Rhea" id="RHEA-COMP:12673"/>
        <dbReference type="ChEBI" id="CHEBI:15378"/>
        <dbReference type="ChEBI" id="CHEBI:64719"/>
        <dbReference type="ChEBI" id="CHEBI:78442"/>
        <dbReference type="ChEBI" id="CHEBI:78494"/>
        <dbReference type="ChEBI" id="CHEBI:133044"/>
        <dbReference type="EC" id="2.3.2.6"/>
    </reaction>
</comment>
<name>A0AAW9DQW6_ACIAO</name>
<evidence type="ECO:0000256" key="4">
    <source>
        <dbReference type="HAMAP-Rule" id="MF_00688"/>
    </source>
</evidence>
<keyword evidence="6" id="KW-1185">Reference proteome</keyword>
<dbReference type="PANTHER" id="PTHR30098">
    <property type="entry name" value="LEUCYL/PHENYLALANYL-TRNA--PROTEIN TRANSFERASE"/>
    <property type="match status" value="1"/>
</dbReference>
<reference evidence="5 6" key="1">
    <citation type="submission" date="2023-11" db="EMBL/GenBank/DDBJ databases">
        <title>MicrobeMod: A computational toolkit for identifying prokaryotic methylation and restriction-modification with nanopore sequencing.</title>
        <authorList>
            <person name="Crits-Christoph A."/>
            <person name="Kang S.C."/>
            <person name="Lee H."/>
            <person name="Ostrov N."/>
        </authorList>
    </citation>
    <scope>NUCLEOTIDE SEQUENCE [LARGE SCALE GENOMIC DNA]</scope>
    <source>
        <strain evidence="5 6">DSMZ 700</strain>
    </source>
</reference>
<evidence type="ECO:0000256" key="1">
    <source>
        <dbReference type="ARBA" id="ARBA00022490"/>
    </source>
</evidence>